<feature type="compositionally biased region" description="Low complexity" evidence="10">
    <location>
        <begin position="204"/>
        <end position="220"/>
    </location>
</feature>
<dbReference type="InterPro" id="IPR006012">
    <property type="entry name" value="Syntaxin/epimorphin_CS"/>
</dbReference>
<evidence type="ECO:0000256" key="1">
    <source>
        <dbReference type="ARBA" id="ARBA00004409"/>
    </source>
</evidence>
<dbReference type="SMART" id="SM00397">
    <property type="entry name" value="t_SNARE"/>
    <property type="match status" value="1"/>
</dbReference>
<keyword evidence="9 11" id="KW-0472">Membrane</keyword>
<evidence type="ECO:0000313" key="14">
    <source>
        <dbReference type="Proteomes" id="UP001497600"/>
    </source>
</evidence>
<dbReference type="SUPFAM" id="SSF47661">
    <property type="entry name" value="t-snare proteins"/>
    <property type="match status" value="1"/>
</dbReference>
<proteinExistence type="inferred from homology"/>
<evidence type="ECO:0000256" key="9">
    <source>
        <dbReference type="ARBA" id="ARBA00023136"/>
    </source>
</evidence>
<evidence type="ECO:0000256" key="10">
    <source>
        <dbReference type="SAM" id="MobiDB-lite"/>
    </source>
</evidence>
<feature type="region of interest" description="Disordered" evidence="10">
    <location>
        <begin position="193"/>
        <end position="226"/>
    </location>
</feature>
<evidence type="ECO:0000256" key="5">
    <source>
        <dbReference type="ARBA" id="ARBA00022927"/>
    </source>
</evidence>
<feature type="compositionally biased region" description="Polar residues" evidence="10">
    <location>
        <begin position="44"/>
        <end position="54"/>
    </location>
</feature>
<gene>
    <name evidence="13" type="primary">TLG2</name>
    <name evidence="13" type="ORF">CAAN4_G10792</name>
</gene>
<dbReference type="Pfam" id="PF05739">
    <property type="entry name" value="SNARE"/>
    <property type="match status" value="1"/>
</dbReference>
<dbReference type="CDD" id="cd15845">
    <property type="entry name" value="SNARE_syntaxin16"/>
    <property type="match status" value="1"/>
</dbReference>
<keyword evidence="7" id="KW-0333">Golgi apparatus</keyword>
<evidence type="ECO:0000256" key="2">
    <source>
        <dbReference type="ARBA" id="ARBA00009063"/>
    </source>
</evidence>
<evidence type="ECO:0000256" key="4">
    <source>
        <dbReference type="ARBA" id="ARBA00022692"/>
    </source>
</evidence>
<keyword evidence="5" id="KW-0653">Protein transport</keyword>
<protein>
    <submittedName>
        <fullName evidence="13">t-SNARE affecting a late Golgi compartment protein 2</fullName>
    </submittedName>
</protein>
<feature type="domain" description="T-SNARE coiled-coil homology" evidence="12">
    <location>
        <begin position="245"/>
        <end position="307"/>
    </location>
</feature>
<comment type="similarity">
    <text evidence="2">Belongs to the syntaxin family.</text>
</comment>
<evidence type="ECO:0000256" key="8">
    <source>
        <dbReference type="ARBA" id="ARBA00023054"/>
    </source>
</evidence>
<accession>A0ABP0EI57</accession>
<dbReference type="InterPro" id="IPR010989">
    <property type="entry name" value="SNARE"/>
</dbReference>
<evidence type="ECO:0000256" key="3">
    <source>
        <dbReference type="ARBA" id="ARBA00022448"/>
    </source>
</evidence>
<sequence>MYRDRTNLFLSYRRTAPRNEMSSTFSTLSEEEQGLMGSRRNKKQSTNTSTNPNSKGYRDSIEMKTLPPSFFDIASEIDDHLKTITAKISTLNSLYKKNLLPGFNDRTADDVEIDQLNYTITKTFQSCYVLVKKFEFLQKNASKLNYSKDEVSMIENLKKTYAQKIQSSSSNFRKIQNNYIKFLKEDEYESAPLLSSAGPTVDTSNQLSTPLQQQQQQSQRSSEDIESYSRQALQQSQLASNSTNEQYILQREQEISKLAMGVLEVSSIFREMESLIIDQGTILDRIDYNLASTVEDLKVADKELIQGSSYQKRTQKCKIIFLLSLIVFALLMIVLVKPHTRTVEKKVEVTKPSIDVTEPDSEAITPNIEDGLL</sequence>
<dbReference type="InterPro" id="IPR000727">
    <property type="entry name" value="T_SNARE_dom"/>
</dbReference>
<keyword evidence="6 11" id="KW-1133">Transmembrane helix</keyword>
<evidence type="ECO:0000256" key="11">
    <source>
        <dbReference type="SAM" id="Phobius"/>
    </source>
</evidence>
<dbReference type="Gene3D" id="1.20.58.70">
    <property type="match status" value="1"/>
</dbReference>
<feature type="transmembrane region" description="Helical" evidence="11">
    <location>
        <begin position="319"/>
        <end position="336"/>
    </location>
</feature>
<keyword evidence="4 11" id="KW-0812">Transmembrane</keyword>
<dbReference type="Proteomes" id="UP001497600">
    <property type="component" value="Chromosome G"/>
</dbReference>
<comment type="subcellular location">
    <subcellularLocation>
        <location evidence="1">Golgi apparatus membrane</location>
        <topology evidence="1">Single-pass type IV membrane protein</topology>
    </subcellularLocation>
</comment>
<dbReference type="PANTHER" id="PTHR19957">
    <property type="entry name" value="SYNTAXIN"/>
    <property type="match status" value="1"/>
</dbReference>
<evidence type="ECO:0000256" key="6">
    <source>
        <dbReference type="ARBA" id="ARBA00022989"/>
    </source>
</evidence>
<dbReference type="InterPro" id="IPR045242">
    <property type="entry name" value="Syntaxin"/>
</dbReference>
<dbReference type="EMBL" id="OZ004259">
    <property type="protein sequence ID" value="CAK7917907.1"/>
    <property type="molecule type" value="Genomic_DNA"/>
</dbReference>
<evidence type="ECO:0000256" key="7">
    <source>
        <dbReference type="ARBA" id="ARBA00023034"/>
    </source>
</evidence>
<dbReference type="PROSITE" id="PS00914">
    <property type="entry name" value="SYNTAXIN"/>
    <property type="match status" value="1"/>
</dbReference>
<name>A0ABP0EI57_9ASCO</name>
<evidence type="ECO:0000313" key="13">
    <source>
        <dbReference type="EMBL" id="CAK7917907.1"/>
    </source>
</evidence>
<keyword evidence="8" id="KW-0175">Coiled coil</keyword>
<dbReference type="PANTHER" id="PTHR19957:SF83">
    <property type="entry name" value="SYNTAXIN-16"/>
    <property type="match status" value="1"/>
</dbReference>
<evidence type="ECO:0000259" key="12">
    <source>
        <dbReference type="PROSITE" id="PS50192"/>
    </source>
</evidence>
<reference evidence="13 14" key="1">
    <citation type="submission" date="2024-01" db="EMBL/GenBank/DDBJ databases">
        <authorList>
            <consortium name="Genoscope - CEA"/>
            <person name="William W."/>
        </authorList>
    </citation>
    <scope>NUCLEOTIDE SEQUENCE [LARGE SCALE GENOMIC DNA]</scope>
    <source>
        <strain evidence="13 14">29B2s-10</strain>
    </source>
</reference>
<keyword evidence="14" id="KW-1185">Reference proteome</keyword>
<feature type="region of interest" description="Disordered" evidence="10">
    <location>
        <begin position="20"/>
        <end position="59"/>
    </location>
</feature>
<keyword evidence="3" id="KW-0813">Transport</keyword>
<organism evidence="13 14">
    <name type="scientific">[Candida] anglica</name>
    <dbReference type="NCBI Taxonomy" id="148631"/>
    <lineage>
        <taxon>Eukaryota</taxon>
        <taxon>Fungi</taxon>
        <taxon>Dikarya</taxon>
        <taxon>Ascomycota</taxon>
        <taxon>Saccharomycotina</taxon>
        <taxon>Pichiomycetes</taxon>
        <taxon>Debaryomycetaceae</taxon>
        <taxon>Kurtzmaniella</taxon>
    </lineage>
</organism>
<dbReference type="PROSITE" id="PS50192">
    <property type="entry name" value="T_SNARE"/>
    <property type="match status" value="1"/>
</dbReference>